<comment type="subcellular location">
    <subcellularLocation>
        <location evidence="3">Membrane</location>
        <topology evidence="3">Multi-pass membrane protein</topology>
    </subcellularLocation>
</comment>
<evidence type="ECO:0000256" key="11">
    <source>
        <dbReference type="ARBA" id="ARBA00022723"/>
    </source>
</evidence>
<keyword evidence="13 16" id="KW-1133">Transmembrane helix</keyword>
<evidence type="ECO:0000256" key="5">
    <source>
        <dbReference type="ARBA" id="ARBA00011558"/>
    </source>
</evidence>
<dbReference type="GO" id="GO:0006099">
    <property type="term" value="P:tricarboxylic acid cycle"/>
    <property type="evidence" value="ECO:0007669"/>
    <property type="project" value="UniProtKB-UniPathway"/>
</dbReference>
<comment type="caution">
    <text evidence="17">The sequence shown here is derived from an EMBL/GenBank/DDBJ whole genome shotgun (WGS) entry which is preliminary data.</text>
</comment>
<keyword evidence="8" id="KW-0816">Tricarboxylic acid cycle</keyword>
<keyword evidence="7" id="KW-0813">Transport</keyword>
<proteinExistence type="predicted"/>
<dbReference type="OrthoDB" id="9809280at2"/>
<dbReference type="Proteomes" id="UP000305709">
    <property type="component" value="Unassembled WGS sequence"/>
</dbReference>
<dbReference type="UniPathway" id="UPA00223"/>
<dbReference type="CDD" id="cd03495">
    <property type="entry name" value="SQR_TypeC_SdhD_like"/>
    <property type="match status" value="1"/>
</dbReference>
<evidence type="ECO:0000313" key="18">
    <source>
        <dbReference type="Proteomes" id="UP000305709"/>
    </source>
</evidence>
<dbReference type="GO" id="GO:0016020">
    <property type="term" value="C:membrane"/>
    <property type="evidence" value="ECO:0007669"/>
    <property type="project" value="UniProtKB-SubCell"/>
</dbReference>
<dbReference type="RefSeq" id="WP_139082181.1">
    <property type="nucleotide sequence ID" value="NZ_VDFV01000019.1"/>
</dbReference>
<evidence type="ECO:0000256" key="10">
    <source>
        <dbReference type="ARBA" id="ARBA00022692"/>
    </source>
</evidence>
<keyword evidence="11" id="KW-0479">Metal-binding</keyword>
<keyword evidence="12" id="KW-0249">Electron transport</keyword>
<dbReference type="InterPro" id="IPR014312">
    <property type="entry name" value="Succ_DH_anchor"/>
</dbReference>
<feature type="transmembrane region" description="Helical" evidence="16">
    <location>
        <begin position="103"/>
        <end position="123"/>
    </location>
</feature>
<name>A0A5C4N974_9RHOB</name>
<dbReference type="InterPro" id="IPR000701">
    <property type="entry name" value="SuccDH_FuR_B_TM-su"/>
</dbReference>
<comment type="function">
    <text evidence="2">Membrane-anchoring subunit of succinate dehydrogenase (SDH).</text>
</comment>
<dbReference type="Gene3D" id="1.20.1300.10">
    <property type="entry name" value="Fumarate reductase/succinate dehydrogenase, transmembrane subunit"/>
    <property type="match status" value="1"/>
</dbReference>
<feature type="transmembrane region" description="Helical" evidence="16">
    <location>
        <begin position="59"/>
        <end position="83"/>
    </location>
</feature>
<dbReference type="NCBIfam" id="TIGR02968">
    <property type="entry name" value="succ_dehyd_anc"/>
    <property type="match status" value="1"/>
</dbReference>
<evidence type="ECO:0000256" key="15">
    <source>
        <dbReference type="ARBA" id="ARBA00023136"/>
    </source>
</evidence>
<comment type="pathway">
    <text evidence="4">Carbohydrate metabolism; tricarboxylic acid cycle.</text>
</comment>
<evidence type="ECO:0000256" key="8">
    <source>
        <dbReference type="ARBA" id="ARBA00022532"/>
    </source>
</evidence>
<evidence type="ECO:0000256" key="2">
    <source>
        <dbReference type="ARBA" id="ARBA00004050"/>
    </source>
</evidence>
<organism evidence="17 18">
    <name type="scientific">Rubellimicrobium roseum</name>
    <dbReference type="NCBI Taxonomy" id="687525"/>
    <lineage>
        <taxon>Bacteria</taxon>
        <taxon>Pseudomonadati</taxon>
        <taxon>Pseudomonadota</taxon>
        <taxon>Alphaproteobacteria</taxon>
        <taxon>Rhodobacterales</taxon>
        <taxon>Roseobacteraceae</taxon>
        <taxon>Rubellimicrobium</taxon>
    </lineage>
</organism>
<dbReference type="SUPFAM" id="SSF81343">
    <property type="entry name" value="Fumarate reductase respiratory complex transmembrane subunits"/>
    <property type="match status" value="1"/>
</dbReference>
<evidence type="ECO:0000256" key="3">
    <source>
        <dbReference type="ARBA" id="ARBA00004141"/>
    </source>
</evidence>
<evidence type="ECO:0000256" key="13">
    <source>
        <dbReference type="ARBA" id="ARBA00022989"/>
    </source>
</evidence>
<comment type="cofactor">
    <cofactor evidence="1">
        <name>heme</name>
        <dbReference type="ChEBI" id="CHEBI:30413"/>
    </cofactor>
</comment>
<accession>A0A5C4N974</accession>
<evidence type="ECO:0000256" key="12">
    <source>
        <dbReference type="ARBA" id="ARBA00022982"/>
    </source>
</evidence>
<evidence type="ECO:0000256" key="7">
    <source>
        <dbReference type="ARBA" id="ARBA00022448"/>
    </source>
</evidence>
<comment type="subunit">
    <text evidence="5">Part of an enzyme complex containing four subunits: a flavoprotein, an iron-sulfur protein, plus two membrane-anchoring proteins, SdhC and SdhD.</text>
</comment>
<evidence type="ECO:0000256" key="6">
    <source>
        <dbReference type="ARBA" id="ARBA00019425"/>
    </source>
</evidence>
<evidence type="ECO:0000256" key="9">
    <source>
        <dbReference type="ARBA" id="ARBA00022617"/>
    </source>
</evidence>
<dbReference type="AlphaFoldDB" id="A0A5C4N974"/>
<evidence type="ECO:0000256" key="1">
    <source>
        <dbReference type="ARBA" id="ARBA00001971"/>
    </source>
</evidence>
<evidence type="ECO:0000256" key="16">
    <source>
        <dbReference type="SAM" id="Phobius"/>
    </source>
</evidence>
<dbReference type="InterPro" id="IPR034804">
    <property type="entry name" value="SQR/QFR_C/D"/>
</dbReference>
<keyword evidence="15 16" id="KW-0472">Membrane</keyword>
<keyword evidence="18" id="KW-1185">Reference proteome</keyword>
<evidence type="ECO:0000256" key="4">
    <source>
        <dbReference type="ARBA" id="ARBA00005163"/>
    </source>
</evidence>
<dbReference type="EMBL" id="VDFV01000019">
    <property type="protein sequence ID" value="TNC70369.1"/>
    <property type="molecule type" value="Genomic_DNA"/>
</dbReference>
<gene>
    <name evidence="17" type="primary">sdhD</name>
    <name evidence="17" type="ORF">FHG71_13315</name>
</gene>
<protein>
    <recommendedName>
        <fullName evidence="6">Succinate dehydrogenase hydrophobic membrane anchor subunit</fullName>
    </recommendedName>
</protein>
<feature type="transmembrane region" description="Helical" evidence="16">
    <location>
        <begin position="27"/>
        <end position="52"/>
    </location>
</feature>
<keyword evidence="9" id="KW-0349">Heme</keyword>
<dbReference type="GO" id="GO:0020037">
    <property type="term" value="F:heme binding"/>
    <property type="evidence" value="ECO:0007669"/>
    <property type="project" value="InterPro"/>
</dbReference>
<keyword evidence="14" id="KW-0408">Iron</keyword>
<evidence type="ECO:0000256" key="14">
    <source>
        <dbReference type="ARBA" id="ARBA00023004"/>
    </source>
</evidence>
<dbReference type="GO" id="GO:0046872">
    <property type="term" value="F:metal ion binding"/>
    <property type="evidence" value="ECO:0007669"/>
    <property type="project" value="UniProtKB-KW"/>
</dbReference>
<keyword evidence="10 16" id="KW-0812">Transmembrane</keyword>
<dbReference type="Pfam" id="PF01127">
    <property type="entry name" value="Sdh_cyt"/>
    <property type="match status" value="1"/>
</dbReference>
<sequence length="127" mass="13738">MSRSSSYVTSRKMAENLGASGDGTHHFWLMEVTSIALVILVPLFVFTFGSILGRPYPEVVAALAHPFPALVIALTLLVGLFHFRHGVQVVLEDYAHGTPRRMMIVAAICATYAILAVGLFAVARIAL</sequence>
<reference evidence="17 18" key="1">
    <citation type="submission" date="2019-06" db="EMBL/GenBank/DDBJ databases">
        <authorList>
            <person name="Jiang L."/>
        </authorList>
    </citation>
    <scope>NUCLEOTIDE SEQUENCE [LARGE SCALE GENOMIC DNA]</scope>
    <source>
        <strain evidence="17 18">YIM 48858</strain>
    </source>
</reference>
<evidence type="ECO:0000313" key="17">
    <source>
        <dbReference type="EMBL" id="TNC70369.1"/>
    </source>
</evidence>